<gene>
    <name evidence="2" type="ORF">DDZ16_14875</name>
</gene>
<proteinExistence type="predicted"/>
<feature type="domain" description="N-acetyltransferase" evidence="1">
    <location>
        <begin position="8"/>
        <end position="171"/>
    </location>
</feature>
<dbReference type="Gene3D" id="3.40.630.30">
    <property type="match status" value="1"/>
</dbReference>
<reference evidence="2 3" key="1">
    <citation type="submission" date="2018-05" db="EMBL/GenBank/DDBJ databases">
        <title>Marinilabilia rubrum sp. nov., isolated from saltern sediment.</title>
        <authorList>
            <person name="Zhang R."/>
        </authorList>
    </citation>
    <scope>NUCLEOTIDE SEQUENCE [LARGE SCALE GENOMIC DNA]</scope>
    <source>
        <strain evidence="2 3">WTE16</strain>
    </source>
</reference>
<dbReference type="RefSeq" id="WP_109265273.1">
    <property type="nucleotide sequence ID" value="NZ_QEWP01000013.1"/>
</dbReference>
<dbReference type="InterPro" id="IPR000182">
    <property type="entry name" value="GNAT_dom"/>
</dbReference>
<evidence type="ECO:0000313" key="3">
    <source>
        <dbReference type="Proteomes" id="UP000244956"/>
    </source>
</evidence>
<dbReference type="Proteomes" id="UP000244956">
    <property type="component" value="Unassembled WGS sequence"/>
</dbReference>
<comment type="caution">
    <text evidence="2">The sequence shown here is derived from an EMBL/GenBank/DDBJ whole genome shotgun (WGS) entry which is preliminary data.</text>
</comment>
<keyword evidence="2" id="KW-0808">Transferase</keyword>
<dbReference type="InterPro" id="IPR016181">
    <property type="entry name" value="Acyl_CoA_acyltransferase"/>
</dbReference>
<dbReference type="PROSITE" id="PS51186">
    <property type="entry name" value="GNAT"/>
    <property type="match status" value="1"/>
</dbReference>
<dbReference type="OrthoDB" id="9788916at2"/>
<dbReference type="AlphaFoldDB" id="A0A2U2B617"/>
<dbReference type="Pfam" id="PF13302">
    <property type="entry name" value="Acetyltransf_3"/>
    <property type="match status" value="1"/>
</dbReference>
<sequence length="173" mass="20046">MKKTGNEVVLRRLNEKDVPDLARLLNNKKIWDNVRDKIPFPYKEADAREFLEWCLAEDPPMTFAIDFKGQLAGCIGLLKQEDVYRLSAEIGYWIGEPFWNKGIATEATRLMVDYGFKKLKLVKIFTGVFDFNKASQRVLEKAGFELECISEKALIKNGVIRDEYRYSLINDDL</sequence>
<name>A0A2U2B617_9BACT</name>
<accession>A0A2U2B617</accession>
<dbReference type="PANTHER" id="PTHR43328">
    <property type="entry name" value="ACETYLTRANSFERASE-RELATED"/>
    <property type="match status" value="1"/>
</dbReference>
<dbReference type="EMBL" id="QEWP01000013">
    <property type="protein sequence ID" value="PWD98520.1"/>
    <property type="molecule type" value="Genomic_DNA"/>
</dbReference>
<evidence type="ECO:0000259" key="1">
    <source>
        <dbReference type="PROSITE" id="PS51186"/>
    </source>
</evidence>
<dbReference type="SUPFAM" id="SSF55729">
    <property type="entry name" value="Acyl-CoA N-acyltransferases (Nat)"/>
    <property type="match status" value="1"/>
</dbReference>
<organism evidence="2 3">
    <name type="scientific">Marinilabilia rubra</name>
    <dbReference type="NCBI Taxonomy" id="2162893"/>
    <lineage>
        <taxon>Bacteria</taxon>
        <taxon>Pseudomonadati</taxon>
        <taxon>Bacteroidota</taxon>
        <taxon>Bacteroidia</taxon>
        <taxon>Marinilabiliales</taxon>
        <taxon>Marinilabiliaceae</taxon>
        <taxon>Marinilabilia</taxon>
    </lineage>
</organism>
<evidence type="ECO:0000313" key="2">
    <source>
        <dbReference type="EMBL" id="PWD98520.1"/>
    </source>
</evidence>
<dbReference type="PANTHER" id="PTHR43328:SF1">
    <property type="entry name" value="N-ACETYLTRANSFERASE DOMAIN-CONTAINING PROTEIN"/>
    <property type="match status" value="1"/>
</dbReference>
<dbReference type="GO" id="GO:0016747">
    <property type="term" value="F:acyltransferase activity, transferring groups other than amino-acyl groups"/>
    <property type="evidence" value="ECO:0007669"/>
    <property type="project" value="InterPro"/>
</dbReference>
<protein>
    <submittedName>
        <fullName evidence="2">GNAT family N-acetyltransferase</fullName>
    </submittedName>
</protein>
<keyword evidence="3" id="KW-1185">Reference proteome</keyword>